<dbReference type="Pfam" id="PF00704">
    <property type="entry name" value="Glyco_hydro_18"/>
    <property type="match status" value="1"/>
</dbReference>
<dbReference type="PANTHER" id="PTHR46066:SF2">
    <property type="entry name" value="CHITINASE DOMAIN-CONTAINING PROTEIN 1"/>
    <property type="match status" value="1"/>
</dbReference>
<evidence type="ECO:0000259" key="1">
    <source>
        <dbReference type="PROSITE" id="PS51910"/>
    </source>
</evidence>
<dbReference type="InterPro" id="IPR017853">
    <property type="entry name" value="GH"/>
</dbReference>
<dbReference type="PANTHER" id="PTHR46066">
    <property type="entry name" value="CHITINASE DOMAIN-CONTAINING PROTEIN 1 FAMILY MEMBER"/>
    <property type="match status" value="1"/>
</dbReference>
<dbReference type="PROSITE" id="PS51910">
    <property type="entry name" value="GH18_2"/>
    <property type="match status" value="1"/>
</dbReference>
<dbReference type="GO" id="GO:0005975">
    <property type="term" value="P:carbohydrate metabolic process"/>
    <property type="evidence" value="ECO:0007669"/>
    <property type="project" value="InterPro"/>
</dbReference>
<dbReference type="InterPro" id="IPR011583">
    <property type="entry name" value="Chitinase_II/V-like_cat"/>
</dbReference>
<feature type="domain" description="GH18" evidence="1">
    <location>
        <begin position="34"/>
        <end position="359"/>
    </location>
</feature>
<evidence type="ECO:0000313" key="3">
    <source>
        <dbReference type="Proteomes" id="UP000256388"/>
    </source>
</evidence>
<dbReference type="AlphaFoldDB" id="A0A3E0A314"/>
<dbReference type="InterPro" id="IPR001223">
    <property type="entry name" value="Glyco_hydro18_cat"/>
</dbReference>
<proteinExistence type="predicted"/>
<dbReference type="PROSITE" id="PS51257">
    <property type="entry name" value="PROKAR_LIPOPROTEIN"/>
    <property type="match status" value="1"/>
</dbReference>
<dbReference type="SUPFAM" id="SSF51445">
    <property type="entry name" value="(Trans)glycosidases"/>
    <property type="match status" value="1"/>
</dbReference>
<sequence length="361" mass="39722">MLCRIHEKSLFLLIVLHLILYSCEVSLSDKNPNPFILGYFTGNEESYASLQAYSGGLDMLSIDVFNVQDDGTIVQYDDLGAADYANEHGIPAYACVSNYRGEPLYDFDPTLARAAILTHRDTFLSQLVEIAQDERYTGINIDLESIAYSDDIETDRAAFTSFIQELAARLRAMGKQLIISVPAKSAESPDDDWAYPYDLAALGQAADYLQLMTYDQHGPWSEPGPVASLDWVEAGTAYVAELVDPAKLLLGLPAYAYDWDLGAYEAGEEDAVADLYWTDIPKLLALPGAQVGRDTAADSPFLRYSLEGDEHIVWYEDTASIRAKASLVGRYNLGGIAVWALGQEDAGFWQAALEPLQAPLD</sequence>
<dbReference type="InterPro" id="IPR029070">
    <property type="entry name" value="Chitinase_insertion_sf"/>
</dbReference>
<dbReference type="Proteomes" id="UP000256388">
    <property type="component" value="Unassembled WGS sequence"/>
</dbReference>
<name>A0A3E0A314_9CHLR</name>
<organism evidence="2 3">
    <name type="scientific">Pelolinea submarina</name>
    <dbReference type="NCBI Taxonomy" id="913107"/>
    <lineage>
        <taxon>Bacteria</taxon>
        <taxon>Bacillati</taxon>
        <taxon>Chloroflexota</taxon>
        <taxon>Anaerolineae</taxon>
        <taxon>Anaerolineales</taxon>
        <taxon>Anaerolineaceae</taxon>
        <taxon>Pelolinea</taxon>
    </lineage>
</organism>
<dbReference type="SMART" id="SM00636">
    <property type="entry name" value="Glyco_18"/>
    <property type="match status" value="1"/>
</dbReference>
<keyword evidence="3" id="KW-1185">Reference proteome</keyword>
<evidence type="ECO:0000313" key="2">
    <source>
        <dbReference type="EMBL" id="REG04743.1"/>
    </source>
</evidence>
<dbReference type="Gene3D" id="3.20.20.80">
    <property type="entry name" value="Glycosidases"/>
    <property type="match status" value="1"/>
</dbReference>
<protein>
    <submittedName>
        <fullName evidence="2">Spore germination protein YaaH</fullName>
    </submittedName>
</protein>
<comment type="caution">
    <text evidence="2">The sequence shown here is derived from an EMBL/GenBank/DDBJ whole genome shotgun (WGS) entry which is preliminary data.</text>
</comment>
<dbReference type="Gene3D" id="3.10.50.10">
    <property type="match status" value="1"/>
</dbReference>
<reference evidence="2 3" key="1">
    <citation type="submission" date="2018-08" db="EMBL/GenBank/DDBJ databases">
        <title>Genomic Encyclopedia of Type Strains, Phase IV (KMG-IV): sequencing the most valuable type-strain genomes for metagenomic binning, comparative biology and taxonomic classification.</title>
        <authorList>
            <person name="Goeker M."/>
        </authorList>
    </citation>
    <scope>NUCLEOTIDE SEQUENCE [LARGE SCALE GENOMIC DNA]</scope>
    <source>
        <strain evidence="2 3">DSM 23923</strain>
    </source>
</reference>
<gene>
    <name evidence="2" type="ORF">DFR64_3094</name>
</gene>
<accession>A0A3E0A314</accession>
<dbReference type="GO" id="GO:0008061">
    <property type="term" value="F:chitin binding"/>
    <property type="evidence" value="ECO:0007669"/>
    <property type="project" value="InterPro"/>
</dbReference>
<dbReference type="EMBL" id="QUMS01000006">
    <property type="protein sequence ID" value="REG04743.1"/>
    <property type="molecule type" value="Genomic_DNA"/>
</dbReference>